<evidence type="ECO:0000256" key="2">
    <source>
        <dbReference type="ARBA" id="ARBA00022614"/>
    </source>
</evidence>
<dbReference type="PANTHER" id="PTHR24113">
    <property type="entry name" value="RAN GTPASE-ACTIVATING PROTEIN 1"/>
    <property type="match status" value="1"/>
</dbReference>
<keyword evidence="3" id="KW-0677">Repeat</keyword>
<evidence type="ECO:0000313" key="4">
    <source>
        <dbReference type="EMBL" id="EJK48831.1"/>
    </source>
</evidence>
<keyword evidence="1" id="KW-0343">GTPase activation</keyword>
<dbReference type="GO" id="GO:0031267">
    <property type="term" value="F:small GTPase binding"/>
    <property type="evidence" value="ECO:0007669"/>
    <property type="project" value="TreeGrafter"/>
</dbReference>
<dbReference type="GO" id="GO:0006913">
    <property type="term" value="P:nucleocytoplasmic transport"/>
    <property type="evidence" value="ECO:0007669"/>
    <property type="project" value="TreeGrafter"/>
</dbReference>
<name>K0RIU1_THAOC</name>
<dbReference type="OrthoDB" id="10034042at2759"/>
<dbReference type="InterPro" id="IPR001611">
    <property type="entry name" value="Leu-rich_rpt"/>
</dbReference>
<dbReference type="SMART" id="SM00368">
    <property type="entry name" value="LRR_RI"/>
    <property type="match status" value="3"/>
</dbReference>
<dbReference type="Gene3D" id="3.80.10.10">
    <property type="entry name" value="Ribonuclease Inhibitor"/>
    <property type="match status" value="2"/>
</dbReference>
<comment type="caution">
    <text evidence="4">The sequence shown here is derived from an EMBL/GenBank/DDBJ whole genome shotgun (WGS) entry which is preliminary data.</text>
</comment>
<dbReference type="EMBL" id="AGNL01045382">
    <property type="protein sequence ID" value="EJK48831.1"/>
    <property type="molecule type" value="Genomic_DNA"/>
</dbReference>
<dbReference type="InterPro" id="IPR032675">
    <property type="entry name" value="LRR_dom_sf"/>
</dbReference>
<protein>
    <submittedName>
        <fullName evidence="4">Uncharacterized protein</fullName>
    </submittedName>
</protein>
<evidence type="ECO:0000313" key="5">
    <source>
        <dbReference type="Proteomes" id="UP000266841"/>
    </source>
</evidence>
<dbReference type="GO" id="GO:0005829">
    <property type="term" value="C:cytosol"/>
    <property type="evidence" value="ECO:0007669"/>
    <property type="project" value="TreeGrafter"/>
</dbReference>
<sequence length="472" mass="52140">MLAYSYLIGKLVEASLLGPGFRRLSPPWAYFPPSDEFDSIGLCRKSINGTHASLTLPGRPAESLSPTSAVQYTRGVGGVGAYAGGILSGQNVIACECTSGLRCPRRNQRRRHDGESNAMDDYDEYHPKSSEELGWVGHFAKKSTHLEEFGLSGSDDEIFSNCSKQSVDQGDSLLTVGLGAIFPRMASLQFLNINENLIGGGVDDTVETLVRGLVECKHLHTLFMQNNYITDSGLEMLIRGLPTSVRSLYLHGNQIALARQLPLLRFKELELSDNPLSPGAPQVVAASLVNPECCRLIGMELYDTNIGDEGATILAESLRSNRRVVKMRLALYSSNNTNITEAGWNAFLPSLYNTASINDTHGSNHTLRNVGFIPRNISQGVQTMLNLNSDQNKSRVAATKILQAHRHLDMKPILSRRLDLLPYVAMWLERFAEYQLDLKLTLIFDFVRAMPMDVVHGVVGKKKGKKRYRNGT</sequence>
<proteinExistence type="predicted"/>
<dbReference type="GO" id="GO:0005634">
    <property type="term" value="C:nucleus"/>
    <property type="evidence" value="ECO:0007669"/>
    <property type="project" value="TreeGrafter"/>
</dbReference>
<keyword evidence="2" id="KW-0433">Leucine-rich repeat</keyword>
<dbReference type="PANTHER" id="PTHR24113:SF12">
    <property type="entry name" value="RAN GTPASE-ACTIVATING PROTEIN 1"/>
    <property type="match status" value="1"/>
</dbReference>
<dbReference type="SUPFAM" id="SSF52047">
    <property type="entry name" value="RNI-like"/>
    <property type="match status" value="1"/>
</dbReference>
<accession>K0RIU1</accession>
<organism evidence="4 5">
    <name type="scientific">Thalassiosira oceanica</name>
    <name type="common">Marine diatom</name>
    <dbReference type="NCBI Taxonomy" id="159749"/>
    <lineage>
        <taxon>Eukaryota</taxon>
        <taxon>Sar</taxon>
        <taxon>Stramenopiles</taxon>
        <taxon>Ochrophyta</taxon>
        <taxon>Bacillariophyta</taxon>
        <taxon>Coscinodiscophyceae</taxon>
        <taxon>Thalassiosirophycidae</taxon>
        <taxon>Thalassiosirales</taxon>
        <taxon>Thalassiosiraceae</taxon>
        <taxon>Thalassiosira</taxon>
    </lineage>
</organism>
<keyword evidence="5" id="KW-1185">Reference proteome</keyword>
<dbReference type="GO" id="GO:0005096">
    <property type="term" value="F:GTPase activator activity"/>
    <property type="evidence" value="ECO:0007669"/>
    <property type="project" value="UniProtKB-KW"/>
</dbReference>
<dbReference type="InterPro" id="IPR027038">
    <property type="entry name" value="RanGap"/>
</dbReference>
<reference evidence="4 5" key="1">
    <citation type="journal article" date="2012" name="Genome Biol.">
        <title>Genome and low-iron response of an oceanic diatom adapted to chronic iron limitation.</title>
        <authorList>
            <person name="Lommer M."/>
            <person name="Specht M."/>
            <person name="Roy A.S."/>
            <person name="Kraemer L."/>
            <person name="Andreson R."/>
            <person name="Gutowska M.A."/>
            <person name="Wolf J."/>
            <person name="Bergner S.V."/>
            <person name="Schilhabel M.B."/>
            <person name="Klostermeier U.C."/>
            <person name="Beiko R.G."/>
            <person name="Rosenstiel P."/>
            <person name="Hippler M."/>
            <person name="Laroche J."/>
        </authorList>
    </citation>
    <scope>NUCLEOTIDE SEQUENCE [LARGE SCALE GENOMIC DNA]</scope>
    <source>
        <strain evidence="4 5">CCMP1005</strain>
    </source>
</reference>
<dbReference type="eggNOG" id="KOG4308">
    <property type="taxonomic scope" value="Eukaryota"/>
</dbReference>
<dbReference type="AlphaFoldDB" id="K0RIU1"/>
<evidence type="ECO:0000256" key="1">
    <source>
        <dbReference type="ARBA" id="ARBA00022468"/>
    </source>
</evidence>
<gene>
    <name evidence="4" type="ORF">THAOC_32345</name>
</gene>
<evidence type="ECO:0000256" key="3">
    <source>
        <dbReference type="ARBA" id="ARBA00022737"/>
    </source>
</evidence>
<dbReference type="GO" id="GO:0048471">
    <property type="term" value="C:perinuclear region of cytoplasm"/>
    <property type="evidence" value="ECO:0007669"/>
    <property type="project" value="TreeGrafter"/>
</dbReference>
<dbReference type="Proteomes" id="UP000266841">
    <property type="component" value="Unassembled WGS sequence"/>
</dbReference>
<dbReference type="Pfam" id="PF13516">
    <property type="entry name" value="LRR_6"/>
    <property type="match status" value="1"/>
</dbReference>